<protein>
    <submittedName>
        <fullName evidence="1">Uncharacterized protein</fullName>
    </submittedName>
</protein>
<reference evidence="1" key="1">
    <citation type="journal article" date="2019" name="MBio">
        <title>Virus Genomes from Deep Sea Sediments Expand the Ocean Megavirome and Support Independent Origins of Viral Gigantism.</title>
        <authorList>
            <person name="Backstrom D."/>
            <person name="Yutin N."/>
            <person name="Jorgensen S.L."/>
            <person name="Dharamshi J."/>
            <person name="Homa F."/>
            <person name="Zaremba-Niedwiedzka K."/>
            <person name="Spang A."/>
            <person name="Wolf Y.I."/>
            <person name="Koonin E.V."/>
            <person name="Ettema T.J."/>
        </authorList>
    </citation>
    <scope>NUCLEOTIDE SEQUENCE</scope>
</reference>
<proteinExistence type="predicted"/>
<organism evidence="1">
    <name type="scientific">Pithovirus LCPAC304</name>
    <dbReference type="NCBI Taxonomy" id="2506594"/>
    <lineage>
        <taxon>Viruses</taxon>
        <taxon>Pithoviruses</taxon>
    </lineage>
</organism>
<name>A0A481Z861_9VIRU</name>
<evidence type="ECO:0000313" key="1">
    <source>
        <dbReference type="EMBL" id="QBK92098.1"/>
    </source>
</evidence>
<accession>A0A481Z861</accession>
<dbReference type="EMBL" id="MK500567">
    <property type="protein sequence ID" value="QBK92098.1"/>
    <property type="molecule type" value="Genomic_DNA"/>
</dbReference>
<sequence>MIEAKASDWSTIPTKEVMRMLRLHEQFHKDLRQENKKSDLATASFSKKEMARIFKEVTTVYFGY</sequence>
<gene>
    <name evidence="1" type="ORF">LCPAC304_04450</name>
</gene>